<reference evidence="6 7" key="1">
    <citation type="journal article" date="2017" name="PLoS Biol.">
        <title>The sea cucumber genome provides insights into morphological evolution and visceral regeneration.</title>
        <authorList>
            <person name="Zhang X."/>
            <person name="Sun L."/>
            <person name="Yuan J."/>
            <person name="Sun Y."/>
            <person name="Gao Y."/>
            <person name="Zhang L."/>
            <person name="Li S."/>
            <person name="Dai H."/>
            <person name="Hamel J.F."/>
            <person name="Liu C."/>
            <person name="Yu Y."/>
            <person name="Liu S."/>
            <person name="Lin W."/>
            <person name="Guo K."/>
            <person name="Jin S."/>
            <person name="Xu P."/>
            <person name="Storey K.B."/>
            <person name="Huan P."/>
            <person name="Zhang T."/>
            <person name="Zhou Y."/>
            <person name="Zhang J."/>
            <person name="Lin C."/>
            <person name="Li X."/>
            <person name="Xing L."/>
            <person name="Huo D."/>
            <person name="Sun M."/>
            <person name="Wang L."/>
            <person name="Mercier A."/>
            <person name="Li F."/>
            <person name="Yang H."/>
            <person name="Xiang J."/>
        </authorList>
    </citation>
    <scope>NUCLEOTIDE SEQUENCE [LARGE SCALE GENOMIC DNA]</scope>
    <source>
        <strain evidence="6">Shaxun</strain>
        <tissue evidence="6">Muscle</tissue>
    </source>
</reference>
<evidence type="ECO:0000256" key="1">
    <source>
        <dbReference type="ARBA" id="ARBA00008045"/>
    </source>
</evidence>
<accession>A0A2G8JNW9</accession>
<keyword evidence="7" id="KW-1185">Reference proteome</keyword>
<evidence type="ECO:0000256" key="5">
    <source>
        <dbReference type="SAM" id="MobiDB-lite"/>
    </source>
</evidence>
<keyword evidence="4" id="KW-0175">Coiled coil</keyword>
<dbReference type="InterPro" id="IPR002777">
    <property type="entry name" value="PFD_beta-like"/>
</dbReference>
<evidence type="ECO:0000313" key="6">
    <source>
        <dbReference type="EMBL" id="PIK37408.1"/>
    </source>
</evidence>
<dbReference type="InterPro" id="IPR009053">
    <property type="entry name" value="Prefoldin"/>
</dbReference>
<dbReference type="GO" id="GO:0006457">
    <property type="term" value="P:protein folding"/>
    <property type="evidence" value="ECO:0007669"/>
    <property type="project" value="InterPro"/>
</dbReference>
<dbReference type="Proteomes" id="UP000230750">
    <property type="component" value="Unassembled WGS sequence"/>
</dbReference>
<dbReference type="GO" id="GO:0051082">
    <property type="term" value="F:unfolded protein binding"/>
    <property type="evidence" value="ECO:0007669"/>
    <property type="project" value="InterPro"/>
</dbReference>
<evidence type="ECO:0000256" key="2">
    <source>
        <dbReference type="ARBA" id="ARBA00023186"/>
    </source>
</evidence>
<dbReference type="Gene3D" id="1.10.287.370">
    <property type="match status" value="1"/>
</dbReference>
<dbReference type="SUPFAM" id="SSF46579">
    <property type="entry name" value="Prefoldin"/>
    <property type="match status" value="1"/>
</dbReference>
<organism evidence="6 7">
    <name type="scientific">Stichopus japonicus</name>
    <name type="common">Sea cucumber</name>
    <dbReference type="NCBI Taxonomy" id="307972"/>
    <lineage>
        <taxon>Eukaryota</taxon>
        <taxon>Metazoa</taxon>
        <taxon>Echinodermata</taxon>
        <taxon>Eleutherozoa</taxon>
        <taxon>Echinozoa</taxon>
        <taxon>Holothuroidea</taxon>
        <taxon>Aspidochirotacea</taxon>
        <taxon>Aspidochirotida</taxon>
        <taxon>Stichopodidae</taxon>
        <taxon>Apostichopus</taxon>
    </lineage>
</organism>
<protein>
    <submittedName>
        <fullName evidence="6">Putative prefoldin subunit 2</fullName>
    </submittedName>
</protein>
<evidence type="ECO:0000256" key="3">
    <source>
        <dbReference type="ARBA" id="ARBA00024667"/>
    </source>
</evidence>
<comment type="similarity">
    <text evidence="1">Belongs to the prefoldin subunit beta family.</text>
</comment>
<feature type="coiled-coil region" evidence="4">
    <location>
        <begin position="23"/>
        <end position="114"/>
    </location>
</feature>
<dbReference type="GO" id="GO:0016272">
    <property type="term" value="C:prefoldin complex"/>
    <property type="evidence" value="ECO:0007669"/>
    <property type="project" value="InterPro"/>
</dbReference>
<dbReference type="CDD" id="cd23163">
    <property type="entry name" value="Prefoldin_2"/>
    <property type="match status" value="1"/>
</dbReference>
<dbReference type="InterPro" id="IPR027235">
    <property type="entry name" value="PFD2"/>
</dbReference>
<dbReference type="FunFam" id="1.10.287.370:FF:000002">
    <property type="entry name" value="Prefoldin subunit 2"/>
    <property type="match status" value="1"/>
</dbReference>
<dbReference type="STRING" id="307972.A0A2G8JNW9"/>
<evidence type="ECO:0000313" key="7">
    <source>
        <dbReference type="Proteomes" id="UP000230750"/>
    </source>
</evidence>
<dbReference type="OrthoDB" id="29646at2759"/>
<name>A0A2G8JNW9_STIJA</name>
<sequence>MSTTKPAKKVGKGPSQEKIIADFNQLRQDHRSLMSKVAELEGDVNEHRLVIETLKEVDGERKCCRLVGGILVERTVQEVLPALEHNKEQIQKLIESLGKQIQSKSAELTEYREKYNIKVKGEQPPSSEEEKGSSASQGVLVAKDSK</sequence>
<comment type="function">
    <text evidence="3">Binds specifically to cytosolic chaperonin (c-CPN) and transfers target proteins to it. Binds to nascent polypeptide chain and promotes folding in an environment in which there are many competing pathways for nonnative proteins.</text>
</comment>
<comment type="caution">
    <text evidence="6">The sequence shown here is derived from an EMBL/GenBank/DDBJ whole genome shotgun (WGS) entry which is preliminary data.</text>
</comment>
<dbReference type="Pfam" id="PF01920">
    <property type="entry name" value="Prefoldin_2"/>
    <property type="match status" value="1"/>
</dbReference>
<keyword evidence="2" id="KW-0143">Chaperone</keyword>
<dbReference type="AlphaFoldDB" id="A0A2G8JNW9"/>
<feature type="region of interest" description="Disordered" evidence="5">
    <location>
        <begin position="120"/>
        <end position="146"/>
    </location>
</feature>
<dbReference type="PANTHER" id="PTHR13303">
    <property type="entry name" value="PREFOLDIN SUBUNIT 2"/>
    <property type="match status" value="1"/>
</dbReference>
<evidence type="ECO:0000256" key="4">
    <source>
        <dbReference type="SAM" id="Coils"/>
    </source>
</evidence>
<dbReference type="EMBL" id="MRZV01001508">
    <property type="protein sequence ID" value="PIK37408.1"/>
    <property type="molecule type" value="Genomic_DNA"/>
</dbReference>
<proteinExistence type="inferred from homology"/>
<gene>
    <name evidence="6" type="ORF">BSL78_25753</name>
</gene>